<evidence type="ECO:0000256" key="1">
    <source>
        <dbReference type="ARBA" id="ARBA00004167"/>
    </source>
</evidence>
<evidence type="ECO:0000256" key="4">
    <source>
        <dbReference type="ARBA" id="ARBA00022692"/>
    </source>
</evidence>
<evidence type="ECO:0000256" key="3">
    <source>
        <dbReference type="ARBA" id="ARBA00022475"/>
    </source>
</evidence>
<sequence length="153" mass="16757">MFDIGFGELLLVIVIGLIVLGPERLPVAVKTVTGWIRALRSVATTVQHEVSRELKLQELQDSLKKAEQAGLQHMTPELKASIDELKNATEALLHSHHTEVTANDDHTINHSLHVNNEAIDDEAMHDEMISAKPPAAPKEVSTVTSAHPTKGDR</sequence>
<evidence type="ECO:0000256" key="7">
    <source>
        <dbReference type="ARBA" id="ARBA00023010"/>
    </source>
</evidence>
<evidence type="ECO:0000256" key="9">
    <source>
        <dbReference type="HAMAP-Rule" id="MF_00237"/>
    </source>
</evidence>
<reference evidence="11 12" key="1">
    <citation type="submission" date="2020-06" db="EMBL/GenBank/DDBJ databases">
        <title>The genome sequence of Candidatus Regiella insecticola strain Tut.</title>
        <authorList>
            <person name="Nikoh N."/>
            <person name="Tsuchida T."/>
            <person name="Koga R."/>
            <person name="Oshima K."/>
            <person name="Hattori M."/>
            <person name="Fukatsu T."/>
        </authorList>
    </citation>
    <scope>NUCLEOTIDE SEQUENCE [LARGE SCALE GENOMIC DNA]</scope>
    <source>
        <strain evidence="11 12">Tut</strain>
    </source>
</reference>
<dbReference type="GO" id="GO:0008320">
    <property type="term" value="F:protein transmembrane transporter activity"/>
    <property type="evidence" value="ECO:0007669"/>
    <property type="project" value="UniProtKB-UniRule"/>
</dbReference>
<dbReference type="NCBIfam" id="TIGR01410">
    <property type="entry name" value="tatB"/>
    <property type="match status" value="1"/>
</dbReference>
<dbReference type="AlphaFoldDB" id="A0A6L2ZLE3"/>
<evidence type="ECO:0000313" key="11">
    <source>
        <dbReference type="EMBL" id="GFN45135.1"/>
    </source>
</evidence>
<comment type="caution">
    <text evidence="11">The sequence shown here is derived from an EMBL/GenBank/DDBJ whole genome shotgun (WGS) entry which is preliminary data.</text>
</comment>
<keyword evidence="2 9" id="KW-0813">Transport</keyword>
<dbReference type="PANTHER" id="PTHR33162">
    <property type="entry name" value="SEC-INDEPENDENT PROTEIN TRANSLOCASE PROTEIN TATA, CHLOROPLASTIC"/>
    <property type="match status" value="1"/>
</dbReference>
<protein>
    <recommendedName>
        <fullName evidence="9">Sec-independent protein translocase protein TatB</fullName>
    </recommendedName>
</protein>
<evidence type="ECO:0000256" key="8">
    <source>
        <dbReference type="ARBA" id="ARBA00023136"/>
    </source>
</evidence>
<keyword evidence="3 9" id="KW-1003">Cell membrane</keyword>
<keyword evidence="5 9" id="KW-0653">Protein transport</keyword>
<name>A0A6L2ZLE3_9ENTR</name>
<dbReference type="InterPro" id="IPR018448">
    <property type="entry name" value="TatB"/>
</dbReference>
<dbReference type="GO" id="GO:0043953">
    <property type="term" value="P:protein transport by the Tat complex"/>
    <property type="evidence" value="ECO:0007669"/>
    <property type="project" value="UniProtKB-UniRule"/>
</dbReference>
<dbReference type="InterPro" id="IPR003369">
    <property type="entry name" value="TatA/B/E"/>
</dbReference>
<evidence type="ECO:0000256" key="5">
    <source>
        <dbReference type="ARBA" id="ARBA00022927"/>
    </source>
</evidence>
<evidence type="ECO:0000313" key="12">
    <source>
        <dbReference type="Proteomes" id="UP000504714"/>
    </source>
</evidence>
<evidence type="ECO:0000256" key="10">
    <source>
        <dbReference type="SAM" id="MobiDB-lite"/>
    </source>
</evidence>
<keyword evidence="7 9" id="KW-0811">Translocation</keyword>
<keyword evidence="6 9" id="KW-1133">Transmembrane helix</keyword>
<dbReference type="Proteomes" id="UP000504714">
    <property type="component" value="Unassembled WGS sequence"/>
</dbReference>
<comment type="function">
    <text evidence="9">Part of the twin-arginine translocation (Tat) system that transports large folded proteins containing a characteristic twin-arginine motif in their signal peptide across membranes. Together with TatC, TatB is part of a receptor directly interacting with Tat signal peptides. TatB may form an oligomeric binding site that transiently accommodates folded Tat precursor proteins before their translocation.</text>
</comment>
<comment type="similarity">
    <text evidence="9">Belongs to the TatB family.</text>
</comment>
<keyword evidence="8 9" id="KW-0472">Membrane</keyword>
<evidence type="ECO:0000256" key="2">
    <source>
        <dbReference type="ARBA" id="ARBA00022448"/>
    </source>
</evidence>
<proteinExistence type="inferred from homology"/>
<dbReference type="Pfam" id="PF02416">
    <property type="entry name" value="TatA_B_E"/>
    <property type="match status" value="1"/>
</dbReference>
<gene>
    <name evidence="9 11" type="primary">tatB</name>
    <name evidence="11" type="ORF">RINTU1_01350</name>
</gene>
<organism evidence="11 12">
    <name type="scientific">Candidatus Regiella insecticola</name>
    <dbReference type="NCBI Taxonomy" id="138073"/>
    <lineage>
        <taxon>Bacteria</taxon>
        <taxon>Pseudomonadati</taxon>
        <taxon>Pseudomonadota</taxon>
        <taxon>Gammaproteobacteria</taxon>
        <taxon>Enterobacterales</taxon>
        <taxon>Enterobacteriaceae</taxon>
        <taxon>aphid secondary symbionts</taxon>
        <taxon>Candidatus Regiella</taxon>
    </lineage>
</organism>
<feature type="region of interest" description="Disordered" evidence="10">
    <location>
        <begin position="131"/>
        <end position="153"/>
    </location>
</feature>
<dbReference type="EMBL" id="BLXO01000001">
    <property type="protein sequence ID" value="GFN45135.1"/>
    <property type="molecule type" value="Genomic_DNA"/>
</dbReference>
<dbReference type="GO" id="GO:0033281">
    <property type="term" value="C:TAT protein transport complex"/>
    <property type="evidence" value="ECO:0007669"/>
    <property type="project" value="UniProtKB-UniRule"/>
</dbReference>
<comment type="subcellular location">
    <subcellularLocation>
        <location evidence="9">Cell membrane</location>
        <topology evidence="9">Single-pass membrane protein</topology>
    </subcellularLocation>
    <subcellularLocation>
        <location evidence="1">Membrane</location>
        <topology evidence="1">Single-pass membrane protein</topology>
    </subcellularLocation>
</comment>
<dbReference type="HAMAP" id="MF_00237">
    <property type="entry name" value="TatB"/>
    <property type="match status" value="1"/>
</dbReference>
<comment type="subunit">
    <text evidence="9">The Tat system comprises two distinct complexes: a TatABC complex, containing multiple copies of TatA, TatB and TatC subunits, and a separate TatA complex, containing only TatA subunits. Substrates initially bind to the TatABC complex, which probably triggers association of the separate TatA complex to form the active translocon.</text>
</comment>
<dbReference type="Gene3D" id="1.20.5.3310">
    <property type="match status" value="1"/>
</dbReference>
<keyword evidence="4 9" id="KW-0812">Transmembrane</keyword>
<dbReference type="PANTHER" id="PTHR33162:SF1">
    <property type="entry name" value="SEC-INDEPENDENT PROTEIN TRANSLOCASE PROTEIN TATA, CHLOROPLASTIC"/>
    <property type="match status" value="1"/>
</dbReference>
<evidence type="ECO:0000256" key="6">
    <source>
        <dbReference type="ARBA" id="ARBA00022989"/>
    </source>
</evidence>
<accession>A0A6L2ZLE3</accession>
<dbReference type="PRINTS" id="PR01506">
    <property type="entry name" value="TATBPROTEIN"/>
</dbReference>